<dbReference type="AlphaFoldDB" id="A0A1C3D1M4"/>
<evidence type="ECO:0000313" key="2">
    <source>
        <dbReference type="Proteomes" id="UP000246996"/>
    </source>
</evidence>
<dbReference type="Proteomes" id="UP000246996">
    <property type="component" value="Chromosome"/>
</dbReference>
<name>A0A1C3D1M4_GEOTH</name>
<dbReference type="KEGG" id="gtk:GT3570_07575"/>
<dbReference type="GeneID" id="32063477"/>
<protein>
    <submittedName>
        <fullName evidence="1">DUF502 domain-containing protein</fullName>
    </submittedName>
</protein>
<dbReference type="EMBL" id="CP027303">
    <property type="protein sequence ID" value="AWO76193.1"/>
    <property type="molecule type" value="Genomic_DNA"/>
</dbReference>
<evidence type="ECO:0000313" key="1">
    <source>
        <dbReference type="EMBL" id="AWO76193.1"/>
    </source>
</evidence>
<reference evidence="2" key="1">
    <citation type="submission" date="2018-02" db="EMBL/GenBank/DDBJ databases">
        <title>The complete genome of bacterial strain SGAirxxxx.</title>
        <authorList>
            <person name="Schuster S.C."/>
        </authorList>
    </citation>
    <scope>NUCLEOTIDE SEQUENCE [LARGE SCALE GENOMIC DNA]</scope>
    <source>
        <strain evidence="2">SGAir0734</strain>
    </source>
</reference>
<organism evidence="1 2">
    <name type="scientific">Geobacillus thermoleovorans</name>
    <name type="common">Bacillus thermoleovorans</name>
    <dbReference type="NCBI Taxonomy" id="33941"/>
    <lineage>
        <taxon>Bacteria</taxon>
        <taxon>Bacillati</taxon>
        <taxon>Bacillota</taxon>
        <taxon>Bacilli</taxon>
        <taxon>Bacillales</taxon>
        <taxon>Anoxybacillaceae</taxon>
        <taxon>Geobacillus</taxon>
        <taxon>Geobacillus thermoleovorans group</taxon>
    </lineage>
</organism>
<accession>A0A1C3D1M4</accession>
<sequence>MRFFVKHFLNGMLTIVPILLAVYVCYKVFTVLDGLLGQYVRPYLDGRYIPGLGLLATVALITVCGWLSTQYVSGRLIRLIDRLLESIPLMKTVYSVAKDTIASFVGEKRSFSQVVLVTMPESGWKCLGFMTMDDVGAWHDPLADYVAVYIPQAFQVAGLTLLVPKEQVEVVDISPEEAMKFILSGGVAVRKQKRLPQ</sequence>
<dbReference type="InterPro" id="IPR007462">
    <property type="entry name" value="COV1-like"/>
</dbReference>
<dbReference type="PANTHER" id="PTHR31876:SF26">
    <property type="entry name" value="PROTEIN LIKE COV 2"/>
    <property type="match status" value="1"/>
</dbReference>
<dbReference type="PANTHER" id="PTHR31876">
    <property type="entry name" value="COV-LIKE PROTEIN 1"/>
    <property type="match status" value="1"/>
</dbReference>
<gene>
    <name evidence="1" type="ORF">C1N76_17920</name>
</gene>
<dbReference type="Pfam" id="PF04367">
    <property type="entry name" value="DUF502"/>
    <property type="match status" value="1"/>
</dbReference>
<dbReference type="RefSeq" id="WP_011231064.1">
    <property type="nucleotide sequence ID" value="NZ_CP014335.1"/>
</dbReference>
<proteinExistence type="predicted"/>